<sequence length="453" mass="51927">MKFAHEYKEALQREGYPPEWVESAVPYAQLKKCVKKVQSELRSLGLDPETLSQLIHESGDAASRRGGGVAFQYEIDGSTKFVPKLTLFIREGDKFAVDAALSPETRAYLEQLAAKQQGGSGQIEEILDDAPEPAKENHKVEQRPDHSLDRPGFKRVEVPLTFDVEFFDMLSVDVMMLDKFQTEQQEVLTENIKTLSTQLVRLAQPSRLMKKTDLYRWRELFEIYLASAIFFSTNEHDHGTRDSATAARQLEFFQKEVMRRGLLDKFKLPESGQALSQFICINIKLLQNLKFLEINQKAISKIIKKFDKRTQLGATKTFPRLMQSDAIISGSMAKAVCAQVTQDIVQVVPQIDDYLCPVCFSIVWRPVRIKCKHIFCIRCAIKLERTRKSCPLCRKFTLVNLTEDDLDEEMTAYLKKWFPKEVREKQIQNETEQGREDLGPGYVHPSESKCAVM</sequence>
<keyword evidence="2 4" id="KW-0863">Zinc-finger</keyword>
<dbReference type="PANTHER" id="PTHR23327:SF51">
    <property type="entry name" value="TRANSCRIPTIONAL REGULATOR OF YEAST FORM ADHERENCE 3"/>
    <property type="match status" value="1"/>
</dbReference>
<keyword evidence="1" id="KW-0479">Metal-binding</keyword>
<feature type="domain" description="SPX" evidence="7">
    <location>
        <begin position="1"/>
        <end position="320"/>
    </location>
</feature>
<evidence type="ECO:0000256" key="4">
    <source>
        <dbReference type="PROSITE-ProRule" id="PRU00175"/>
    </source>
</evidence>
<accession>A0A1L7WXB2</accession>
<dbReference type="InterPro" id="IPR017907">
    <property type="entry name" value="Znf_RING_CS"/>
</dbReference>
<dbReference type="InterPro" id="IPR001841">
    <property type="entry name" value="Znf_RING"/>
</dbReference>
<dbReference type="Pfam" id="PF03105">
    <property type="entry name" value="SPX"/>
    <property type="match status" value="1"/>
</dbReference>
<dbReference type="PROSITE" id="PS50089">
    <property type="entry name" value="ZF_RING_2"/>
    <property type="match status" value="1"/>
</dbReference>
<gene>
    <name evidence="8" type="ORF">PAC_07287</name>
</gene>
<dbReference type="PANTHER" id="PTHR23327">
    <property type="entry name" value="RING FINGER PROTEIN 127"/>
    <property type="match status" value="1"/>
</dbReference>
<keyword evidence="9" id="KW-1185">Reference proteome</keyword>
<evidence type="ECO:0000256" key="5">
    <source>
        <dbReference type="SAM" id="MobiDB-lite"/>
    </source>
</evidence>
<evidence type="ECO:0000313" key="9">
    <source>
        <dbReference type="Proteomes" id="UP000184330"/>
    </source>
</evidence>
<dbReference type="PROSITE" id="PS51382">
    <property type="entry name" value="SPX"/>
    <property type="match status" value="1"/>
</dbReference>
<evidence type="ECO:0000313" key="8">
    <source>
        <dbReference type="EMBL" id="CZR57398.1"/>
    </source>
</evidence>
<dbReference type="OrthoDB" id="5588846at2759"/>
<proteinExistence type="predicted"/>
<keyword evidence="3" id="KW-0862">Zinc</keyword>
<dbReference type="SMART" id="SM00184">
    <property type="entry name" value="RING"/>
    <property type="match status" value="1"/>
</dbReference>
<feature type="domain" description="RING-type" evidence="6">
    <location>
        <begin position="356"/>
        <end position="394"/>
    </location>
</feature>
<dbReference type="SUPFAM" id="SSF57850">
    <property type="entry name" value="RING/U-box"/>
    <property type="match status" value="1"/>
</dbReference>
<dbReference type="Pfam" id="PF13920">
    <property type="entry name" value="zf-C3HC4_3"/>
    <property type="match status" value="1"/>
</dbReference>
<protein>
    <recommendedName>
        <fullName evidence="10">RING-14 protein</fullName>
    </recommendedName>
</protein>
<dbReference type="Proteomes" id="UP000184330">
    <property type="component" value="Unassembled WGS sequence"/>
</dbReference>
<dbReference type="EMBL" id="FJOG01000010">
    <property type="protein sequence ID" value="CZR57398.1"/>
    <property type="molecule type" value="Genomic_DNA"/>
</dbReference>
<reference evidence="8 9" key="1">
    <citation type="submission" date="2016-03" db="EMBL/GenBank/DDBJ databases">
        <authorList>
            <person name="Ploux O."/>
        </authorList>
    </citation>
    <scope>NUCLEOTIDE SEQUENCE [LARGE SCALE GENOMIC DNA]</scope>
    <source>
        <strain evidence="8 9">UAMH 11012</strain>
    </source>
</reference>
<evidence type="ECO:0008006" key="10">
    <source>
        <dbReference type="Google" id="ProtNLM"/>
    </source>
</evidence>
<dbReference type="InterPro" id="IPR013083">
    <property type="entry name" value="Znf_RING/FYVE/PHD"/>
</dbReference>
<dbReference type="Gene3D" id="3.30.40.10">
    <property type="entry name" value="Zinc/RING finger domain, C3HC4 (zinc finger)"/>
    <property type="match status" value="1"/>
</dbReference>
<name>A0A1L7WXB2_9HELO</name>
<dbReference type="InterPro" id="IPR004331">
    <property type="entry name" value="SPX_dom"/>
</dbReference>
<evidence type="ECO:0000256" key="2">
    <source>
        <dbReference type="ARBA" id="ARBA00022771"/>
    </source>
</evidence>
<dbReference type="AlphaFoldDB" id="A0A1L7WXB2"/>
<feature type="region of interest" description="Disordered" evidence="5">
    <location>
        <begin position="430"/>
        <end position="453"/>
    </location>
</feature>
<evidence type="ECO:0000256" key="3">
    <source>
        <dbReference type="ARBA" id="ARBA00022833"/>
    </source>
</evidence>
<dbReference type="GO" id="GO:0008270">
    <property type="term" value="F:zinc ion binding"/>
    <property type="evidence" value="ECO:0007669"/>
    <property type="project" value="UniProtKB-KW"/>
</dbReference>
<evidence type="ECO:0000259" key="6">
    <source>
        <dbReference type="PROSITE" id="PS50089"/>
    </source>
</evidence>
<organism evidence="8 9">
    <name type="scientific">Phialocephala subalpina</name>
    <dbReference type="NCBI Taxonomy" id="576137"/>
    <lineage>
        <taxon>Eukaryota</taxon>
        <taxon>Fungi</taxon>
        <taxon>Dikarya</taxon>
        <taxon>Ascomycota</taxon>
        <taxon>Pezizomycotina</taxon>
        <taxon>Leotiomycetes</taxon>
        <taxon>Helotiales</taxon>
        <taxon>Mollisiaceae</taxon>
        <taxon>Phialocephala</taxon>
        <taxon>Phialocephala fortinii species complex</taxon>
    </lineage>
</organism>
<dbReference type="STRING" id="576137.A0A1L7WXB2"/>
<evidence type="ECO:0000259" key="7">
    <source>
        <dbReference type="PROSITE" id="PS51382"/>
    </source>
</evidence>
<evidence type="ECO:0000256" key="1">
    <source>
        <dbReference type="ARBA" id="ARBA00022723"/>
    </source>
</evidence>
<dbReference type="PROSITE" id="PS00518">
    <property type="entry name" value="ZF_RING_1"/>
    <property type="match status" value="1"/>
</dbReference>